<dbReference type="NCBIfam" id="TIGR02595">
    <property type="entry name" value="PEP_CTERM"/>
    <property type="match status" value="1"/>
</dbReference>
<feature type="domain" description="Ice-binding protein C-terminal" evidence="2">
    <location>
        <begin position="214"/>
        <end position="237"/>
    </location>
</feature>
<keyword evidence="1" id="KW-0732">Signal</keyword>
<dbReference type="OrthoDB" id="7874461at2"/>
<evidence type="ECO:0000313" key="4">
    <source>
        <dbReference type="Proteomes" id="UP000293433"/>
    </source>
</evidence>
<sequence>MTHCPLRTRARAAATGLALLAMLALAGPAQAQSETVLTTFEPGQLWLPVDTDTVTTLGAFSSGNGWSSPQVSEAGSTLMLADVDGNQFLWLDGGERVRYTYAHLVAGTVYDLGLSFLYAAHRANDGGDGMALRITSNVLATQDLAGTLASNCEELALGCADSFHAALISNPVTIGTTRFTATGSEATIEFIAQGDDRSRVALDDVRVEINAVSAVPEPETWALMLTGLAAIGLRARRRRPAGA</sequence>
<name>A0A4Q7LTD3_9BURK</name>
<organism evidence="3 4">
    <name type="scientific">Sphaerotilus mobilis</name>
    <dbReference type="NCBI Taxonomy" id="47994"/>
    <lineage>
        <taxon>Bacteria</taxon>
        <taxon>Pseudomonadati</taxon>
        <taxon>Pseudomonadota</taxon>
        <taxon>Betaproteobacteria</taxon>
        <taxon>Burkholderiales</taxon>
        <taxon>Sphaerotilaceae</taxon>
        <taxon>Sphaerotilus</taxon>
    </lineage>
</organism>
<accession>A0A4Q7LTD3</accession>
<proteinExistence type="predicted"/>
<dbReference type="Pfam" id="PF07589">
    <property type="entry name" value="PEP-CTERM"/>
    <property type="match status" value="1"/>
</dbReference>
<feature type="signal peptide" evidence="1">
    <location>
        <begin position="1"/>
        <end position="31"/>
    </location>
</feature>
<evidence type="ECO:0000259" key="2">
    <source>
        <dbReference type="Pfam" id="PF07589"/>
    </source>
</evidence>
<reference evidence="3 4" key="1">
    <citation type="submission" date="2019-02" db="EMBL/GenBank/DDBJ databases">
        <title>Genomic Encyclopedia of Type Strains, Phase IV (KMG-IV): sequencing the most valuable type-strain genomes for metagenomic binning, comparative biology and taxonomic classification.</title>
        <authorList>
            <person name="Goeker M."/>
        </authorList>
    </citation>
    <scope>NUCLEOTIDE SEQUENCE [LARGE SCALE GENOMIC DNA]</scope>
    <source>
        <strain evidence="3 4">DSM 10617</strain>
    </source>
</reference>
<evidence type="ECO:0000256" key="1">
    <source>
        <dbReference type="SAM" id="SignalP"/>
    </source>
</evidence>
<dbReference type="Proteomes" id="UP000293433">
    <property type="component" value="Unassembled WGS sequence"/>
</dbReference>
<gene>
    <name evidence="3" type="ORF">EV685_0465</name>
</gene>
<protein>
    <submittedName>
        <fullName evidence="3">Putative secreted protein with PEP-CTERM sorting signal/MYXO-CTERM domain-containing protein</fullName>
    </submittedName>
</protein>
<evidence type="ECO:0000313" key="3">
    <source>
        <dbReference type="EMBL" id="RZS58186.1"/>
    </source>
</evidence>
<dbReference type="InterPro" id="IPR013424">
    <property type="entry name" value="Ice-binding_C"/>
</dbReference>
<dbReference type="AlphaFoldDB" id="A0A4Q7LTD3"/>
<comment type="caution">
    <text evidence="3">The sequence shown here is derived from an EMBL/GenBank/DDBJ whole genome shotgun (WGS) entry which is preliminary data.</text>
</comment>
<dbReference type="RefSeq" id="WP_130480354.1">
    <property type="nucleotide sequence ID" value="NZ_SGWV01000007.1"/>
</dbReference>
<feature type="chain" id="PRO_5020321152" evidence="1">
    <location>
        <begin position="32"/>
        <end position="243"/>
    </location>
</feature>
<keyword evidence="4" id="KW-1185">Reference proteome</keyword>
<dbReference type="EMBL" id="SGWV01000007">
    <property type="protein sequence ID" value="RZS58186.1"/>
    <property type="molecule type" value="Genomic_DNA"/>
</dbReference>